<feature type="signal peptide" evidence="2">
    <location>
        <begin position="1"/>
        <end position="22"/>
    </location>
</feature>
<evidence type="ECO:0000313" key="4">
    <source>
        <dbReference type="Proteomes" id="UP000770889"/>
    </source>
</evidence>
<feature type="chain" id="PRO_5036700803" description="Secreted protein" evidence="2">
    <location>
        <begin position="23"/>
        <end position="209"/>
    </location>
</feature>
<gene>
    <name evidence="3" type="ORF">KME65_19715</name>
</gene>
<sequence length="209" mass="23789">MKKRDFVVSLVCGCTLALTLQAGESPQQPNPDWPCEQALVAEVPAAVVWAGPSIDGMEQVWEQDKEVESLVKQFTLPDFDTDVADAEISAFSSKLQGSEKERKLTLLFAGVIQSLNERRRKELDGIIRYAQGQTARANRLSEELDEMVRLQDDSSQAARERLALMQQEMEIKQRMFDEREAFIQHLCTRPRVIEERLGILARTIAYYLD</sequence>
<reference evidence="3 4" key="1">
    <citation type="submission" date="2021-05" db="EMBL/GenBank/DDBJ databases">
        <title>Genetic and Functional Diversity in Clade A Lucinid endosymbionts from the Bahamas.</title>
        <authorList>
            <person name="Giani N.M."/>
            <person name="Engel A.S."/>
            <person name="Campbell B.J."/>
        </authorList>
    </citation>
    <scope>NUCLEOTIDE SEQUENCE [LARGE SCALE GENOMIC DNA]</scope>
    <source>
        <strain evidence="3">LUC16012Gg_MoonRockCtena</strain>
    </source>
</reference>
<protein>
    <recommendedName>
        <fullName evidence="5">Secreted protein</fullName>
    </recommendedName>
</protein>
<evidence type="ECO:0000313" key="3">
    <source>
        <dbReference type="EMBL" id="MBT2991194.1"/>
    </source>
</evidence>
<dbReference type="AlphaFoldDB" id="A0A944MEH9"/>
<keyword evidence="2" id="KW-0732">Signal</keyword>
<comment type="caution">
    <text evidence="3">The sequence shown here is derived from an EMBL/GenBank/DDBJ whole genome shotgun (WGS) entry which is preliminary data.</text>
</comment>
<accession>A0A944MEH9</accession>
<organism evidence="3 4">
    <name type="scientific">Candidatus Thiodiazotropha taylori</name>
    <dbReference type="NCBI Taxonomy" id="2792791"/>
    <lineage>
        <taxon>Bacteria</taxon>
        <taxon>Pseudomonadati</taxon>
        <taxon>Pseudomonadota</taxon>
        <taxon>Gammaproteobacteria</taxon>
        <taxon>Chromatiales</taxon>
        <taxon>Sedimenticolaceae</taxon>
        <taxon>Candidatus Thiodiazotropha</taxon>
    </lineage>
</organism>
<feature type="coiled-coil region" evidence="1">
    <location>
        <begin position="140"/>
        <end position="175"/>
    </location>
</feature>
<keyword evidence="1" id="KW-0175">Coiled coil</keyword>
<evidence type="ECO:0000256" key="1">
    <source>
        <dbReference type="SAM" id="Coils"/>
    </source>
</evidence>
<name>A0A944MEH9_9GAMM</name>
<dbReference type="Proteomes" id="UP000770889">
    <property type="component" value="Unassembled WGS sequence"/>
</dbReference>
<evidence type="ECO:0008006" key="5">
    <source>
        <dbReference type="Google" id="ProtNLM"/>
    </source>
</evidence>
<evidence type="ECO:0000256" key="2">
    <source>
        <dbReference type="SAM" id="SignalP"/>
    </source>
</evidence>
<proteinExistence type="predicted"/>
<dbReference type="EMBL" id="JAHHGM010000030">
    <property type="protein sequence ID" value="MBT2991194.1"/>
    <property type="molecule type" value="Genomic_DNA"/>
</dbReference>